<sequence length="101" mass="10884">MQKLLSVIFFAFTLAFANVSFATDSAPQQTQSAEQQNVVNINTADAEALAKALNGVGLKKAEAIIEFRTTNGPFKDISELALVKGIGEKTVEKNRSLIVLE</sequence>
<feature type="domain" description="Helix-hairpin-helix DNA-binding motif class 1" evidence="2">
    <location>
        <begin position="78"/>
        <end position="97"/>
    </location>
</feature>
<protein>
    <submittedName>
        <fullName evidence="3">DNA uptake protein and related DNA-binding protein</fullName>
    </submittedName>
</protein>
<name>Q2SJI1_HAHCH</name>
<dbReference type="NCBIfam" id="TIGR00426">
    <property type="entry name" value="competence protein ComEA helix-hairpin-helix repeat region"/>
    <property type="match status" value="1"/>
</dbReference>
<evidence type="ECO:0000256" key="1">
    <source>
        <dbReference type="SAM" id="SignalP"/>
    </source>
</evidence>
<dbReference type="Proteomes" id="UP000000238">
    <property type="component" value="Chromosome"/>
</dbReference>
<evidence type="ECO:0000313" key="3">
    <source>
        <dbReference type="EMBL" id="ABC29193.1"/>
    </source>
</evidence>
<dbReference type="InterPro" id="IPR010994">
    <property type="entry name" value="RuvA_2-like"/>
</dbReference>
<accession>Q2SJI1</accession>
<dbReference type="GO" id="GO:0015627">
    <property type="term" value="C:type II protein secretion system complex"/>
    <property type="evidence" value="ECO:0007669"/>
    <property type="project" value="TreeGrafter"/>
</dbReference>
<dbReference type="InterPro" id="IPR051675">
    <property type="entry name" value="Endo/Exo/Phosphatase_dom_1"/>
</dbReference>
<dbReference type="InterPro" id="IPR003583">
    <property type="entry name" value="Hlx-hairpin-Hlx_DNA-bd_motif"/>
</dbReference>
<dbReference type="OrthoDB" id="7510573at2"/>
<evidence type="ECO:0000259" key="2">
    <source>
        <dbReference type="SMART" id="SM00278"/>
    </source>
</evidence>
<feature type="chain" id="PRO_5004215625" evidence="1">
    <location>
        <begin position="23"/>
        <end position="101"/>
    </location>
</feature>
<dbReference type="HOGENOM" id="CLU_052011_3_0_6"/>
<dbReference type="GO" id="GO:0015628">
    <property type="term" value="P:protein secretion by the type II secretion system"/>
    <property type="evidence" value="ECO:0007669"/>
    <property type="project" value="TreeGrafter"/>
</dbReference>
<dbReference type="RefSeq" id="WP_011396262.1">
    <property type="nucleotide sequence ID" value="NC_007645.1"/>
</dbReference>
<dbReference type="SUPFAM" id="SSF47781">
    <property type="entry name" value="RuvA domain 2-like"/>
    <property type="match status" value="1"/>
</dbReference>
<dbReference type="PANTHER" id="PTHR21180">
    <property type="entry name" value="ENDONUCLEASE/EXONUCLEASE/PHOSPHATASE FAMILY DOMAIN-CONTAINING PROTEIN 1"/>
    <property type="match status" value="1"/>
</dbReference>
<organism evidence="3 4">
    <name type="scientific">Hahella chejuensis (strain KCTC 2396)</name>
    <dbReference type="NCBI Taxonomy" id="349521"/>
    <lineage>
        <taxon>Bacteria</taxon>
        <taxon>Pseudomonadati</taxon>
        <taxon>Pseudomonadota</taxon>
        <taxon>Gammaproteobacteria</taxon>
        <taxon>Oceanospirillales</taxon>
        <taxon>Hahellaceae</taxon>
        <taxon>Hahella</taxon>
    </lineage>
</organism>
<keyword evidence="4" id="KW-1185">Reference proteome</keyword>
<dbReference type="STRING" id="349521.HCH_02375"/>
<dbReference type="EMBL" id="CP000155">
    <property type="protein sequence ID" value="ABC29193.1"/>
    <property type="molecule type" value="Genomic_DNA"/>
</dbReference>
<keyword evidence="1" id="KW-0732">Signal</keyword>
<dbReference type="Pfam" id="PF12836">
    <property type="entry name" value="HHH_3"/>
    <property type="match status" value="1"/>
</dbReference>
<dbReference type="KEGG" id="hch:HCH_02375"/>
<evidence type="ECO:0000313" key="4">
    <source>
        <dbReference type="Proteomes" id="UP000000238"/>
    </source>
</evidence>
<dbReference type="Gene3D" id="1.10.150.280">
    <property type="entry name" value="AF1531-like domain"/>
    <property type="match status" value="1"/>
</dbReference>
<reference evidence="3 4" key="1">
    <citation type="journal article" date="2005" name="Nucleic Acids Res.">
        <title>Genomic blueprint of Hahella chejuensis, a marine microbe producing an algicidal agent.</title>
        <authorList>
            <person name="Jeong H."/>
            <person name="Yim J.H."/>
            <person name="Lee C."/>
            <person name="Choi S.-H."/>
            <person name="Park Y.K."/>
            <person name="Yoon S.H."/>
            <person name="Hur C.-G."/>
            <person name="Kang H.-Y."/>
            <person name="Kim D."/>
            <person name="Lee H.H."/>
            <person name="Park K.H."/>
            <person name="Park S.-H."/>
            <person name="Park H.-S."/>
            <person name="Lee H.K."/>
            <person name="Oh T.K."/>
            <person name="Kim J.F."/>
        </authorList>
    </citation>
    <scope>NUCLEOTIDE SEQUENCE [LARGE SCALE GENOMIC DNA]</scope>
    <source>
        <strain evidence="3 4">KCTC 2396</strain>
    </source>
</reference>
<keyword evidence="3" id="KW-0238">DNA-binding</keyword>
<dbReference type="SMART" id="SM00278">
    <property type="entry name" value="HhH1"/>
    <property type="match status" value="2"/>
</dbReference>
<gene>
    <name evidence="3" type="primary">comEA</name>
    <name evidence="3" type="ordered locus">HCH_02375</name>
</gene>
<dbReference type="eggNOG" id="COG1555">
    <property type="taxonomic scope" value="Bacteria"/>
</dbReference>
<feature type="signal peptide" evidence="1">
    <location>
        <begin position="1"/>
        <end position="22"/>
    </location>
</feature>
<dbReference type="InterPro" id="IPR004509">
    <property type="entry name" value="Competence_ComEA_HhH"/>
</dbReference>
<dbReference type="GO" id="GO:0003677">
    <property type="term" value="F:DNA binding"/>
    <property type="evidence" value="ECO:0007669"/>
    <property type="project" value="UniProtKB-KW"/>
</dbReference>
<dbReference type="AlphaFoldDB" id="Q2SJI1"/>
<dbReference type="GO" id="GO:0006281">
    <property type="term" value="P:DNA repair"/>
    <property type="evidence" value="ECO:0007669"/>
    <property type="project" value="InterPro"/>
</dbReference>
<feature type="domain" description="Helix-hairpin-helix DNA-binding motif class 1" evidence="2">
    <location>
        <begin position="48"/>
        <end position="67"/>
    </location>
</feature>
<proteinExistence type="predicted"/>
<dbReference type="PANTHER" id="PTHR21180:SF32">
    <property type="entry name" value="ENDONUCLEASE_EXONUCLEASE_PHOSPHATASE FAMILY DOMAIN-CONTAINING PROTEIN 1"/>
    <property type="match status" value="1"/>
</dbReference>